<protein>
    <submittedName>
        <fullName evidence="3">Uncharacterized protein</fullName>
    </submittedName>
</protein>
<dbReference type="AlphaFoldDB" id="A0A447TD91"/>
<evidence type="ECO:0000313" key="3">
    <source>
        <dbReference type="EMBL" id="VEB42811.1"/>
    </source>
</evidence>
<reference evidence="3 4" key="1">
    <citation type="submission" date="2018-12" db="EMBL/GenBank/DDBJ databases">
        <authorList>
            <consortium name="Pathogen Informatics"/>
        </authorList>
    </citation>
    <scope>NUCLEOTIDE SEQUENCE [LARGE SCALE GENOMIC DNA]</scope>
    <source>
        <strain evidence="3 4">NCTC9695</strain>
    </source>
</reference>
<feature type="transmembrane region" description="Helical" evidence="2">
    <location>
        <begin position="116"/>
        <end position="138"/>
    </location>
</feature>
<evidence type="ECO:0000313" key="4">
    <source>
        <dbReference type="Proteomes" id="UP000275777"/>
    </source>
</evidence>
<feature type="transmembrane region" description="Helical" evidence="2">
    <location>
        <begin position="78"/>
        <end position="104"/>
    </location>
</feature>
<keyword evidence="2" id="KW-0812">Transmembrane</keyword>
<dbReference type="Proteomes" id="UP000275777">
    <property type="component" value="Chromosome"/>
</dbReference>
<keyword evidence="2" id="KW-1133">Transmembrane helix</keyword>
<accession>A0A447TD91</accession>
<evidence type="ECO:0000256" key="1">
    <source>
        <dbReference type="SAM" id="MobiDB-lite"/>
    </source>
</evidence>
<sequence>MKGTRTGEDALNAVRHNPTLAFQLQQEIDNNKVPLAQISQATALAEIQADTTDTVAVNATMQAEARAENWPTYSWRPFIGFAFGLLALISGITVAACYLGVMFMGRNPQLLAQLPGMLGAEAGVMATMAPILGIASWFRGKMQADPNIPTDNRDENEAAHSPMDFASRAKSG</sequence>
<proteinExistence type="predicted"/>
<organism evidence="3 4">
    <name type="scientific">Chromobacterium violaceum</name>
    <dbReference type="NCBI Taxonomy" id="536"/>
    <lineage>
        <taxon>Bacteria</taxon>
        <taxon>Pseudomonadati</taxon>
        <taxon>Pseudomonadota</taxon>
        <taxon>Betaproteobacteria</taxon>
        <taxon>Neisseriales</taxon>
        <taxon>Chromobacteriaceae</taxon>
        <taxon>Chromobacterium</taxon>
    </lineage>
</organism>
<dbReference type="EMBL" id="LR134182">
    <property type="protein sequence ID" value="VEB42811.1"/>
    <property type="molecule type" value="Genomic_DNA"/>
</dbReference>
<feature type="region of interest" description="Disordered" evidence="1">
    <location>
        <begin position="145"/>
        <end position="172"/>
    </location>
</feature>
<keyword evidence="2" id="KW-0472">Membrane</keyword>
<name>A0A447TD91_CHRVL</name>
<gene>
    <name evidence="3" type="ORF">NCTC9695_03262</name>
</gene>
<evidence type="ECO:0000256" key="2">
    <source>
        <dbReference type="SAM" id="Phobius"/>
    </source>
</evidence>